<dbReference type="InterPro" id="IPR048447">
    <property type="entry name" value="DUF1980_C"/>
</dbReference>
<feature type="transmembrane region" description="Helical" evidence="2">
    <location>
        <begin position="81"/>
        <end position="103"/>
    </location>
</feature>
<reference evidence="4 5" key="1">
    <citation type="submission" date="2014-08" db="EMBL/GenBank/DDBJ databases">
        <title>Complete genome sequence of Corynebacterium aquilae S-613T(T) (=DSM 44791(T)), isolated from the choana of a healthy golden eagle.</title>
        <authorList>
            <person name="Ruckert C."/>
            <person name="Albersmeier A."/>
            <person name="Winkler A."/>
            <person name="Kalinowski J."/>
        </authorList>
    </citation>
    <scope>NUCLEOTIDE SEQUENCE [LARGE SCALE GENOMIC DNA]</scope>
    <source>
        <strain evidence="4 5">S-613</strain>
    </source>
</reference>
<accession>A0A1L7CEX4</accession>
<keyword evidence="2" id="KW-0472">Membrane</keyword>
<dbReference type="RefSeq" id="WP_075725408.1">
    <property type="nucleotide sequence ID" value="NZ_CP009245.1"/>
</dbReference>
<feature type="transmembrane region" description="Helical" evidence="2">
    <location>
        <begin position="53"/>
        <end position="75"/>
    </location>
</feature>
<dbReference type="KEGG" id="caqu:CAQU_04045"/>
<organism evidence="4 5">
    <name type="scientific">Corynebacterium aquilae DSM 44791</name>
    <dbReference type="NCBI Taxonomy" id="1431546"/>
    <lineage>
        <taxon>Bacteria</taxon>
        <taxon>Bacillati</taxon>
        <taxon>Actinomycetota</taxon>
        <taxon>Actinomycetes</taxon>
        <taxon>Mycobacteriales</taxon>
        <taxon>Corynebacteriaceae</taxon>
        <taxon>Corynebacterium</taxon>
    </lineage>
</organism>
<sequence>MKNDPVHESARVPLPVVGVAVDAPSDAGCCGAAVQHDHDHGDRGVESSPLPTGALVTWIVLGMCGLALVASGRIAYFIKGFWHPVFAVVCALIVLCAAAALLWRHQQVVTARSRVWVALLVPVALIVVAAPQPLAGSMLSSTTTGDQSRTRQASAAGGAGGTAKISFKDLADGQTHELTLEQLSDRFNFGEMSKLAGKSVTFEGFVSPETGRGDVAQPGELFVSRFKIYCCAADAIAYTVAVSGVGDSQGFAPDSWVKVTGTVDGVATEADGRNLLVISADSVSPMSAPKVPYL</sequence>
<dbReference type="InterPro" id="IPR052955">
    <property type="entry name" value="UPF0703_membrane_permease"/>
</dbReference>
<feature type="region of interest" description="Disordered" evidence="1">
    <location>
        <begin position="138"/>
        <end position="161"/>
    </location>
</feature>
<evidence type="ECO:0000313" key="4">
    <source>
        <dbReference type="EMBL" id="APT84378.1"/>
    </source>
</evidence>
<dbReference type="STRING" id="1431546.CAQU_04045"/>
<evidence type="ECO:0000256" key="2">
    <source>
        <dbReference type="SAM" id="Phobius"/>
    </source>
</evidence>
<dbReference type="InterPro" id="IPR015402">
    <property type="entry name" value="DUF1980"/>
</dbReference>
<feature type="compositionally biased region" description="Polar residues" evidence="1">
    <location>
        <begin position="138"/>
        <end position="152"/>
    </location>
</feature>
<evidence type="ECO:0000313" key="5">
    <source>
        <dbReference type="Proteomes" id="UP000185478"/>
    </source>
</evidence>
<dbReference type="AlphaFoldDB" id="A0A1L7CEX4"/>
<keyword evidence="2" id="KW-1133">Transmembrane helix</keyword>
<evidence type="ECO:0000259" key="3">
    <source>
        <dbReference type="Pfam" id="PF21537"/>
    </source>
</evidence>
<feature type="domain" description="DUF1980" evidence="3">
    <location>
        <begin position="192"/>
        <end position="293"/>
    </location>
</feature>
<proteinExistence type="predicted"/>
<gene>
    <name evidence="4" type="ORF">CAQU_04045</name>
</gene>
<dbReference type="PANTHER" id="PTHR40047">
    <property type="entry name" value="UPF0703 PROTEIN YCGQ"/>
    <property type="match status" value="1"/>
</dbReference>
<feature type="transmembrane region" description="Helical" evidence="2">
    <location>
        <begin position="115"/>
        <end position="134"/>
    </location>
</feature>
<dbReference type="PANTHER" id="PTHR40047:SF1">
    <property type="entry name" value="UPF0703 PROTEIN YCGQ"/>
    <property type="match status" value="1"/>
</dbReference>
<dbReference type="Pfam" id="PF21537">
    <property type="entry name" value="DUF1980_C"/>
    <property type="match status" value="1"/>
</dbReference>
<name>A0A1L7CEX4_9CORY</name>
<dbReference type="OrthoDB" id="359029at2"/>
<keyword evidence="5" id="KW-1185">Reference proteome</keyword>
<dbReference type="NCBIfam" id="TIGR03943">
    <property type="entry name" value="TIGR03943 family putative permease subunit"/>
    <property type="match status" value="1"/>
</dbReference>
<dbReference type="Proteomes" id="UP000185478">
    <property type="component" value="Chromosome"/>
</dbReference>
<evidence type="ECO:0000256" key="1">
    <source>
        <dbReference type="SAM" id="MobiDB-lite"/>
    </source>
</evidence>
<dbReference type="EMBL" id="CP009245">
    <property type="protein sequence ID" value="APT84378.1"/>
    <property type="molecule type" value="Genomic_DNA"/>
</dbReference>
<keyword evidence="2" id="KW-0812">Transmembrane</keyword>
<protein>
    <recommendedName>
        <fullName evidence="3">DUF1980 domain-containing protein</fullName>
    </recommendedName>
</protein>